<dbReference type="HAMAP" id="MF_00460">
    <property type="entry name" value="UPF0125_RnfH"/>
    <property type="match status" value="1"/>
</dbReference>
<keyword evidence="5" id="KW-1185">Reference proteome</keyword>
<dbReference type="AlphaFoldDB" id="A0AA50KPU6"/>
<organism evidence="4 5">
    <name type="scientific">Oceanimonas pelagia</name>
    <dbReference type="NCBI Taxonomy" id="3028314"/>
    <lineage>
        <taxon>Bacteria</taxon>
        <taxon>Pseudomonadati</taxon>
        <taxon>Pseudomonadota</taxon>
        <taxon>Gammaproteobacteria</taxon>
        <taxon>Aeromonadales</taxon>
        <taxon>Aeromonadaceae</taxon>
        <taxon>Oceanimonas</taxon>
    </lineage>
</organism>
<proteinExistence type="inferred from homology"/>
<comment type="similarity">
    <text evidence="1 2">Belongs to the UPF0125 (RnfH) family.</text>
</comment>
<dbReference type="SUPFAM" id="SSF54285">
    <property type="entry name" value="MoaD/ThiS"/>
    <property type="match status" value="1"/>
</dbReference>
<dbReference type="EMBL" id="CP118224">
    <property type="protein sequence ID" value="WMC11504.1"/>
    <property type="molecule type" value="Genomic_DNA"/>
</dbReference>
<dbReference type="Proteomes" id="UP001223802">
    <property type="component" value="Chromosome"/>
</dbReference>
<reference evidence="4 5" key="1">
    <citation type="submission" date="2023-02" db="EMBL/GenBank/DDBJ databases">
        <title>Complete genome sequence of a novel bacterium Oceanimonas sp. NTOU-MSR1 isolated from marine coast sediment.</title>
        <authorList>
            <person name="Yang H.-T."/>
            <person name="Chen Y.-L."/>
            <person name="Ho Y.-N."/>
        </authorList>
    </citation>
    <scope>NUCLEOTIDE SEQUENCE [LARGE SCALE GENOMIC DNA]</scope>
    <source>
        <strain evidence="4 5">NTOU-MSR1</strain>
    </source>
</reference>
<dbReference type="PANTHER" id="PTHR37483:SF1">
    <property type="entry name" value="UPF0125 PROTEIN RATB"/>
    <property type="match status" value="1"/>
</dbReference>
<name>A0AA50KPU6_9GAMM</name>
<accession>A0AA50KPU6</accession>
<sequence length="125" mass="13991">MPSVNGPGRCTAVNLIQVEVVYALPAKQTVLALRVAPEACVREIIEQSGILRQFPEIDLAQNAVGIFSRPVRLDQTVHDGDRIEIYRPLLADPKEIRRRRAEQAKEEGRADKVTGGRPDPKRTRK</sequence>
<dbReference type="Gene3D" id="3.10.20.280">
    <property type="entry name" value="RnfH-like"/>
    <property type="match status" value="1"/>
</dbReference>
<protein>
    <recommendedName>
        <fullName evidence="2">UPF0125 protein PU634_03850</fullName>
    </recommendedName>
</protein>
<dbReference type="PANTHER" id="PTHR37483">
    <property type="entry name" value="UPF0125 PROTEIN RATB"/>
    <property type="match status" value="1"/>
</dbReference>
<evidence type="ECO:0000313" key="5">
    <source>
        <dbReference type="Proteomes" id="UP001223802"/>
    </source>
</evidence>
<dbReference type="RefSeq" id="WP_306762743.1">
    <property type="nucleotide sequence ID" value="NZ_CP118224.1"/>
</dbReference>
<gene>
    <name evidence="4" type="ORF">PU634_03850</name>
</gene>
<dbReference type="NCBIfam" id="NF002490">
    <property type="entry name" value="PRK01777.1"/>
    <property type="match status" value="1"/>
</dbReference>
<feature type="region of interest" description="Disordered" evidence="3">
    <location>
        <begin position="99"/>
        <end position="125"/>
    </location>
</feature>
<evidence type="ECO:0000256" key="3">
    <source>
        <dbReference type="SAM" id="MobiDB-lite"/>
    </source>
</evidence>
<dbReference type="KEGG" id="ope:PU634_03850"/>
<dbReference type="InterPro" id="IPR037021">
    <property type="entry name" value="RnfH_sf"/>
</dbReference>
<evidence type="ECO:0000256" key="1">
    <source>
        <dbReference type="ARBA" id="ARBA00010645"/>
    </source>
</evidence>
<dbReference type="Pfam" id="PF03658">
    <property type="entry name" value="Ub-RnfH"/>
    <property type="match status" value="1"/>
</dbReference>
<evidence type="ECO:0000256" key="2">
    <source>
        <dbReference type="HAMAP-Rule" id="MF_00460"/>
    </source>
</evidence>
<dbReference type="InterPro" id="IPR005346">
    <property type="entry name" value="RnfH"/>
</dbReference>
<evidence type="ECO:0000313" key="4">
    <source>
        <dbReference type="EMBL" id="WMC11504.1"/>
    </source>
</evidence>
<dbReference type="InterPro" id="IPR016155">
    <property type="entry name" value="Mopterin_synth/thiamin_S_b"/>
</dbReference>
<feature type="compositionally biased region" description="Basic and acidic residues" evidence="3">
    <location>
        <begin position="101"/>
        <end position="125"/>
    </location>
</feature>